<evidence type="ECO:0000259" key="7">
    <source>
        <dbReference type="Pfam" id="PF21258"/>
    </source>
</evidence>
<evidence type="ECO:0000256" key="2">
    <source>
        <dbReference type="ARBA" id="ARBA00022525"/>
    </source>
</evidence>
<gene>
    <name evidence="8" type="ORF">GJ691_14120</name>
</gene>
<dbReference type="Gene3D" id="2.60.40.1180">
    <property type="entry name" value="Golgi alpha-mannosidase II"/>
    <property type="match status" value="1"/>
</dbReference>
<keyword evidence="9" id="KW-1185">Reference proteome</keyword>
<proteinExistence type="predicted"/>
<dbReference type="GO" id="GO:0005576">
    <property type="term" value="C:extracellular region"/>
    <property type="evidence" value="ECO:0007669"/>
    <property type="project" value="UniProtKB-SubCell"/>
</dbReference>
<name>A0A6I2MN67_9FLAO</name>
<feature type="chain" id="PRO_5026238942" evidence="4">
    <location>
        <begin position="22"/>
        <end position="654"/>
    </location>
</feature>
<dbReference type="Pfam" id="PF21258">
    <property type="entry name" value="Glyco_hydro_120_ins"/>
    <property type="match status" value="1"/>
</dbReference>
<evidence type="ECO:0000313" key="9">
    <source>
        <dbReference type="Proteomes" id="UP000443153"/>
    </source>
</evidence>
<feature type="domain" description="Periplasmic copper-binding protein NosD beta helix" evidence="5">
    <location>
        <begin position="303"/>
        <end position="511"/>
    </location>
</feature>
<dbReference type="AlphaFoldDB" id="A0A6I2MN67"/>
<organism evidence="8 9">
    <name type="scientific">Maribacter luteus</name>
    <dbReference type="NCBI Taxonomy" id="2594478"/>
    <lineage>
        <taxon>Bacteria</taxon>
        <taxon>Pseudomonadati</taxon>
        <taxon>Bacteroidota</taxon>
        <taxon>Flavobacteriia</taxon>
        <taxon>Flavobacteriales</taxon>
        <taxon>Flavobacteriaceae</taxon>
        <taxon>Maribacter</taxon>
    </lineage>
</organism>
<dbReference type="Pfam" id="PF05048">
    <property type="entry name" value="NosD"/>
    <property type="match status" value="1"/>
</dbReference>
<feature type="domain" description="DUF1565" evidence="6">
    <location>
        <begin position="29"/>
        <end position="67"/>
    </location>
</feature>
<dbReference type="InterPro" id="IPR012334">
    <property type="entry name" value="Pectin_lyas_fold"/>
</dbReference>
<dbReference type="PANTHER" id="PTHR40088">
    <property type="entry name" value="PECTATE LYASE (EUROFUNG)"/>
    <property type="match status" value="1"/>
</dbReference>
<evidence type="ECO:0000256" key="3">
    <source>
        <dbReference type="ARBA" id="ARBA00022729"/>
    </source>
</evidence>
<dbReference type="GO" id="GO:0016837">
    <property type="term" value="F:carbon-oxygen lyase activity, acting on polysaccharides"/>
    <property type="evidence" value="ECO:0007669"/>
    <property type="project" value="TreeGrafter"/>
</dbReference>
<dbReference type="Pfam" id="PF07602">
    <property type="entry name" value="DUF1565"/>
    <property type="match status" value="1"/>
</dbReference>
<reference evidence="8 9" key="1">
    <citation type="submission" date="2019-11" db="EMBL/GenBank/DDBJ databases">
        <title>Maribacter lutea sp. nov., a marine bacterium isolated from intertidal sand.</title>
        <authorList>
            <person name="Liu A."/>
        </authorList>
    </citation>
    <scope>NUCLEOTIDE SEQUENCE [LARGE SCALE GENOMIC DNA]</scope>
    <source>
        <strain evidence="8 9">RZ05</strain>
    </source>
</reference>
<evidence type="ECO:0000256" key="1">
    <source>
        <dbReference type="ARBA" id="ARBA00004613"/>
    </source>
</evidence>
<dbReference type="InterPro" id="IPR011050">
    <property type="entry name" value="Pectin_lyase_fold/virulence"/>
</dbReference>
<feature type="domain" description="Glycoside hydrolase 120 insertion" evidence="7">
    <location>
        <begin position="100"/>
        <end position="210"/>
    </location>
</feature>
<dbReference type="PANTHER" id="PTHR40088:SF2">
    <property type="entry name" value="SECRETED SUGAR HYDROLASE"/>
    <property type="match status" value="1"/>
</dbReference>
<sequence length="654" mass="73806">MKTLSSIIKVLFLVFSFIVQAKEYHVSKKGNDFNDGSIEAPFKTISKAAKIAQPGDIITVHEGVYREWVDPAYGGMNDRNRVIYRAAENEEVWIKGSEVIDTWKKHKGTVWKAVLDNALFGDFNPYQEILYGDWITKTYGRDHHLGEVYVNGKALYEIDSLAKVFIENPLERAVDVEGSKYKWYCESNQKTTTIYANFNGMNPNKELVEINVRPTVFWPKKTGINYITVRGFKMCHAATQWAPPTAEQIGLIGPNWSKGWIIEDNLISDSKCSGIVLGKERASGHNLWSRDRKKHGTQREREVVFKALQLGWSKENIGSHIVRNNTIRDCEQGGIIGHLGNVFSEISNNHIYNINVKKQFTGWEIGGIKLHAAIDVLIANNCIHDNHRGIWLDWQAQGARVTGNLLFNNEDQDLFLEVNHGPMIVDNNILLSERGILNASQGSAFVNNLIAGNVQMRAASNRFTHYHFPHSTQVLGMMTIIQGDDRFYNNIFAANNEALANEQFYGLNAYNDFPPATYEWKSPGGMNAYTKQKFPVFIDANLYLNKALPSVIETNFVENRTLDPEISLSQEDDGYYLNIKVDGSFGKVKTQMVNTALLGAAFQTETPFENPDGSPVTIDNDYFGDIRKSNTPMVGPLENLKVGENKIKVWGINM</sequence>
<dbReference type="Proteomes" id="UP000443153">
    <property type="component" value="Unassembled WGS sequence"/>
</dbReference>
<keyword evidence="2" id="KW-0964">Secreted</keyword>
<evidence type="ECO:0000259" key="6">
    <source>
        <dbReference type="Pfam" id="PF07602"/>
    </source>
</evidence>
<dbReference type="InterPro" id="IPR013780">
    <property type="entry name" value="Glyco_hydro_b"/>
</dbReference>
<dbReference type="InterPro" id="IPR052052">
    <property type="entry name" value="Polysaccharide_Lyase_9"/>
</dbReference>
<evidence type="ECO:0000259" key="5">
    <source>
        <dbReference type="Pfam" id="PF05048"/>
    </source>
</evidence>
<dbReference type="RefSeq" id="WP_154368003.1">
    <property type="nucleotide sequence ID" value="NZ_WKJH01000024.1"/>
</dbReference>
<feature type="signal peptide" evidence="4">
    <location>
        <begin position="1"/>
        <end position="21"/>
    </location>
</feature>
<dbReference type="InterPro" id="IPR007742">
    <property type="entry name" value="NosD_dom"/>
</dbReference>
<evidence type="ECO:0000313" key="8">
    <source>
        <dbReference type="EMBL" id="MRX65291.1"/>
    </source>
</evidence>
<dbReference type="SUPFAM" id="SSF51126">
    <property type="entry name" value="Pectin lyase-like"/>
    <property type="match status" value="1"/>
</dbReference>
<comment type="subcellular location">
    <subcellularLocation>
        <location evidence="1">Secreted</location>
    </subcellularLocation>
</comment>
<evidence type="ECO:0000256" key="4">
    <source>
        <dbReference type="SAM" id="SignalP"/>
    </source>
</evidence>
<keyword evidence="3 4" id="KW-0732">Signal</keyword>
<dbReference type="EMBL" id="WKJH01000024">
    <property type="protein sequence ID" value="MRX65291.1"/>
    <property type="molecule type" value="Genomic_DNA"/>
</dbReference>
<dbReference type="Gene3D" id="2.160.20.10">
    <property type="entry name" value="Single-stranded right-handed beta-helix, Pectin lyase-like"/>
    <property type="match status" value="1"/>
</dbReference>
<dbReference type="InterPro" id="IPR011459">
    <property type="entry name" value="DUF1565"/>
</dbReference>
<protein>
    <submittedName>
        <fullName evidence="8">DUF1565 domain-containing protein</fullName>
    </submittedName>
</protein>
<dbReference type="OrthoDB" id="9767990at2"/>
<comment type="caution">
    <text evidence="8">The sequence shown here is derived from an EMBL/GenBank/DDBJ whole genome shotgun (WGS) entry which is preliminary data.</text>
</comment>
<accession>A0A6I2MN67</accession>
<dbReference type="InterPro" id="IPR049169">
    <property type="entry name" value="Glyco_hydro_120_ins"/>
</dbReference>